<comment type="caution">
    <text evidence="16">The sequence shown here is derived from an EMBL/GenBank/DDBJ whole genome shotgun (WGS) entry which is preliminary data.</text>
</comment>
<comment type="catalytic activity">
    <reaction evidence="13">
        <text>pyruvate + ATP = phosphoenolpyruvate + ADP + H(+)</text>
        <dbReference type="Rhea" id="RHEA:18157"/>
        <dbReference type="ChEBI" id="CHEBI:15361"/>
        <dbReference type="ChEBI" id="CHEBI:15378"/>
        <dbReference type="ChEBI" id="CHEBI:30616"/>
        <dbReference type="ChEBI" id="CHEBI:58702"/>
        <dbReference type="ChEBI" id="CHEBI:456216"/>
        <dbReference type="EC" id="2.7.1.40"/>
    </reaction>
    <physiologicalReaction direction="right-to-left" evidence="13">
        <dbReference type="Rhea" id="RHEA:18159"/>
    </physiologicalReaction>
</comment>
<dbReference type="InterPro" id="IPR015813">
    <property type="entry name" value="Pyrv/PenolPyrv_kinase-like_dom"/>
</dbReference>
<proteinExistence type="inferred from homology"/>
<feature type="domain" description="Pyruvate kinase barrel" evidence="15">
    <location>
        <begin position="14"/>
        <end position="274"/>
    </location>
</feature>
<sequence length="276" mass="30048">MASLDIDSTSVVPRLTGIVCTIGPASNTEDKLLELMVAGMSIARLNFSYGTHEYHKLVIDNIRNAVQCFSRNCSVSEAPIGIAVDIKGAEVRTGILESGEESEVLLELGQTIQVTFDNKYSAAGTAALLFIDNDQLFKILRPGNRIYVDNGLISLLVKAKTPDLLVCEVENTAMLGSTKKIHLPGIDLILPVVTEQDKLDLQFAIENNVDFIFASHVRSAEGIKQIRGILGEKGKEIKVIAKIENLEAIRKIDEIIEVSDGVMISRGELGIEIMAL</sequence>
<dbReference type="Pfam" id="PF00224">
    <property type="entry name" value="PK"/>
    <property type="match status" value="1"/>
</dbReference>
<dbReference type="STRING" id="299467.A0A443RVW4"/>
<evidence type="ECO:0000256" key="10">
    <source>
        <dbReference type="ARBA" id="ARBA00022842"/>
    </source>
</evidence>
<dbReference type="PANTHER" id="PTHR11817">
    <property type="entry name" value="PYRUVATE KINASE"/>
    <property type="match status" value="1"/>
</dbReference>
<evidence type="ECO:0000256" key="14">
    <source>
        <dbReference type="RuleBase" id="RU000504"/>
    </source>
</evidence>
<comment type="cofactor">
    <cofactor evidence="1">
        <name>K(+)</name>
        <dbReference type="ChEBI" id="CHEBI:29103"/>
    </cofactor>
</comment>
<dbReference type="InterPro" id="IPR040442">
    <property type="entry name" value="Pyrv_kinase-like_dom_sf"/>
</dbReference>
<protein>
    <recommendedName>
        <fullName evidence="4 14">Pyruvate kinase</fullName>
        <ecNumber evidence="4 14">2.7.1.40</ecNumber>
    </recommendedName>
</protein>
<evidence type="ECO:0000256" key="1">
    <source>
        <dbReference type="ARBA" id="ARBA00001958"/>
    </source>
</evidence>
<name>A0A443RVW4_9ACAR</name>
<evidence type="ECO:0000256" key="11">
    <source>
        <dbReference type="ARBA" id="ARBA00023152"/>
    </source>
</evidence>
<dbReference type="EMBL" id="NCKV01025461">
    <property type="protein sequence ID" value="RWS19507.1"/>
    <property type="molecule type" value="Genomic_DNA"/>
</dbReference>
<dbReference type="InterPro" id="IPR015806">
    <property type="entry name" value="Pyrv_Knase_insert_dom_sf"/>
</dbReference>
<reference evidence="16 17" key="1">
    <citation type="journal article" date="2018" name="Gigascience">
        <title>Genomes of trombidid mites reveal novel predicted allergens and laterally-transferred genes associated with secondary metabolism.</title>
        <authorList>
            <person name="Dong X."/>
            <person name="Chaisiri K."/>
            <person name="Xia D."/>
            <person name="Armstrong S.D."/>
            <person name="Fang Y."/>
            <person name="Donnelly M.J."/>
            <person name="Kadowaki T."/>
            <person name="McGarry J.W."/>
            <person name="Darby A.C."/>
            <person name="Makepeace B.L."/>
        </authorList>
    </citation>
    <scope>NUCLEOTIDE SEQUENCE [LARGE SCALE GENOMIC DNA]</scope>
    <source>
        <strain evidence="16">UoL-UT</strain>
    </source>
</reference>
<keyword evidence="6" id="KW-0479">Metal-binding</keyword>
<dbReference type="PRINTS" id="PR01050">
    <property type="entry name" value="PYRUVTKNASE"/>
</dbReference>
<dbReference type="InterPro" id="IPR018209">
    <property type="entry name" value="Pyrv_Knase_AS"/>
</dbReference>
<evidence type="ECO:0000256" key="6">
    <source>
        <dbReference type="ARBA" id="ARBA00022723"/>
    </source>
</evidence>
<evidence type="ECO:0000313" key="16">
    <source>
        <dbReference type="EMBL" id="RWS19507.1"/>
    </source>
</evidence>
<evidence type="ECO:0000256" key="9">
    <source>
        <dbReference type="ARBA" id="ARBA00022840"/>
    </source>
</evidence>
<keyword evidence="17" id="KW-1185">Reference proteome</keyword>
<dbReference type="GO" id="GO:0000287">
    <property type="term" value="F:magnesium ion binding"/>
    <property type="evidence" value="ECO:0007669"/>
    <property type="project" value="InterPro"/>
</dbReference>
<evidence type="ECO:0000256" key="4">
    <source>
        <dbReference type="ARBA" id="ARBA00012142"/>
    </source>
</evidence>
<keyword evidence="9" id="KW-0067">ATP-binding</keyword>
<keyword evidence="11 14" id="KW-0324">Glycolysis</keyword>
<dbReference type="InterPro" id="IPR011037">
    <property type="entry name" value="Pyrv_Knase-like_insert_dom_sf"/>
</dbReference>
<evidence type="ECO:0000256" key="12">
    <source>
        <dbReference type="ARBA" id="ARBA00023317"/>
    </source>
</evidence>
<comment type="similarity">
    <text evidence="3 14">Belongs to the pyruvate kinase family.</text>
</comment>
<dbReference type="GO" id="GO:0016301">
    <property type="term" value="F:kinase activity"/>
    <property type="evidence" value="ECO:0007669"/>
    <property type="project" value="UniProtKB-KW"/>
</dbReference>
<evidence type="ECO:0000313" key="17">
    <source>
        <dbReference type="Proteomes" id="UP000288716"/>
    </source>
</evidence>
<dbReference type="Gene3D" id="3.20.20.60">
    <property type="entry name" value="Phosphoenolpyruvate-binding domains"/>
    <property type="match status" value="1"/>
</dbReference>
<dbReference type="InterPro" id="IPR015793">
    <property type="entry name" value="Pyrv_Knase_brl"/>
</dbReference>
<dbReference type="GO" id="GO:0004743">
    <property type="term" value="F:pyruvate kinase activity"/>
    <property type="evidence" value="ECO:0007669"/>
    <property type="project" value="UniProtKB-EC"/>
</dbReference>
<evidence type="ECO:0000256" key="5">
    <source>
        <dbReference type="ARBA" id="ARBA00022679"/>
    </source>
</evidence>
<dbReference type="Gene3D" id="2.40.33.10">
    <property type="entry name" value="PK beta-barrel domain-like"/>
    <property type="match status" value="1"/>
</dbReference>
<accession>A0A443RVW4</accession>
<dbReference type="PROSITE" id="PS00110">
    <property type="entry name" value="PYRUVATE_KINASE"/>
    <property type="match status" value="1"/>
</dbReference>
<dbReference type="GO" id="GO:0005524">
    <property type="term" value="F:ATP binding"/>
    <property type="evidence" value="ECO:0007669"/>
    <property type="project" value="UniProtKB-KW"/>
</dbReference>
<dbReference type="SUPFAM" id="SSF50800">
    <property type="entry name" value="PK beta-barrel domain-like"/>
    <property type="match status" value="1"/>
</dbReference>
<keyword evidence="8 14" id="KW-0418">Kinase</keyword>
<dbReference type="SUPFAM" id="SSF51621">
    <property type="entry name" value="Phosphoenolpyruvate/pyruvate domain"/>
    <property type="match status" value="1"/>
</dbReference>
<keyword evidence="5 14" id="KW-0808">Transferase</keyword>
<evidence type="ECO:0000256" key="7">
    <source>
        <dbReference type="ARBA" id="ARBA00022741"/>
    </source>
</evidence>
<dbReference type="Proteomes" id="UP000288716">
    <property type="component" value="Unassembled WGS sequence"/>
</dbReference>
<evidence type="ECO:0000256" key="13">
    <source>
        <dbReference type="ARBA" id="ARBA00048967"/>
    </source>
</evidence>
<organism evidence="16 17">
    <name type="scientific">Leptotrombidium deliense</name>
    <dbReference type="NCBI Taxonomy" id="299467"/>
    <lineage>
        <taxon>Eukaryota</taxon>
        <taxon>Metazoa</taxon>
        <taxon>Ecdysozoa</taxon>
        <taxon>Arthropoda</taxon>
        <taxon>Chelicerata</taxon>
        <taxon>Arachnida</taxon>
        <taxon>Acari</taxon>
        <taxon>Acariformes</taxon>
        <taxon>Trombidiformes</taxon>
        <taxon>Prostigmata</taxon>
        <taxon>Anystina</taxon>
        <taxon>Parasitengona</taxon>
        <taxon>Trombiculoidea</taxon>
        <taxon>Trombiculidae</taxon>
        <taxon>Leptotrombidium</taxon>
    </lineage>
</organism>
<dbReference type="EC" id="2.7.1.40" evidence="4 14"/>
<keyword evidence="12 16" id="KW-0670">Pyruvate</keyword>
<keyword evidence="10 14" id="KW-0460">Magnesium</keyword>
<dbReference type="GO" id="GO:0030955">
    <property type="term" value="F:potassium ion binding"/>
    <property type="evidence" value="ECO:0007669"/>
    <property type="project" value="InterPro"/>
</dbReference>
<dbReference type="InterPro" id="IPR001697">
    <property type="entry name" value="Pyr_Knase"/>
</dbReference>
<evidence type="ECO:0000256" key="8">
    <source>
        <dbReference type="ARBA" id="ARBA00022777"/>
    </source>
</evidence>
<keyword evidence="7" id="KW-0547">Nucleotide-binding</keyword>
<dbReference type="OrthoDB" id="108365at2759"/>
<evidence type="ECO:0000259" key="15">
    <source>
        <dbReference type="Pfam" id="PF00224"/>
    </source>
</evidence>
<dbReference type="UniPathway" id="UPA00109">
    <property type="reaction ID" value="UER00188"/>
</dbReference>
<dbReference type="FunFam" id="2.40.33.10:FF:000001">
    <property type="entry name" value="Pyruvate kinase"/>
    <property type="match status" value="1"/>
</dbReference>
<feature type="non-terminal residue" evidence="16">
    <location>
        <position position="276"/>
    </location>
</feature>
<evidence type="ECO:0000256" key="3">
    <source>
        <dbReference type="ARBA" id="ARBA00008663"/>
    </source>
</evidence>
<dbReference type="AlphaFoldDB" id="A0A443RVW4"/>
<dbReference type="VEuPathDB" id="VectorBase:LDEU012533"/>
<gene>
    <name evidence="16" type="ORF">B4U80_01155</name>
</gene>
<evidence type="ECO:0000256" key="2">
    <source>
        <dbReference type="ARBA" id="ARBA00004997"/>
    </source>
</evidence>
<comment type="pathway">
    <text evidence="2 14">Carbohydrate degradation; glycolysis; pyruvate from D-glyceraldehyde 3-phosphate: step 5/5.</text>
</comment>